<dbReference type="GO" id="GO:0030170">
    <property type="term" value="F:pyridoxal phosphate binding"/>
    <property type="evidence" value="ECO:0007669"/>
    <property type="project" value="InterPro"/>
</dbReference>
<evidence type="ECO:0000256" key="7">
    <source>
        <dbReference type="ARBA" id="ARBA00023239"/>
    </source>
</evidence>
<evidence type="ECO:0000313" key="12">
    <source>
        <dbReference type="Proteomes" id="UP000177894"/>
    </source>
</evidence>
<dbReference type="PANTHER" id="PTHR11808:SF50">
    <property type="entry name" value="CYSTATHIONINE BETA-LYASE"/>
    <property type="match status" value="1"/>
</dbReference>
<dbReference type="InterPro" id="IPR015421">
    <property type="entry name" value="PyrdxlP-dep_Trfase_major"/>
</dbReference>
<dbReference type="RefSeq" id="WP_070971588.1">
    <property type="nucleotide sequence ID" value="NZ_CP017603.1"/>
</dbReference>
<reference evidence="10 12" key="1">
    <citation type="submission" date="2016-10" db="EMBL/GenBank/DDBJ databases">
        <title>Complete Genome Sequence of Acetogen Clostridium formicoaceticum ATCC 27076.</title>
        <authorList>
            <person name="Bao T."/>
            <person name="Cheng C."/>
            <person name="Zhao J."/>
            <person name="Yang S.-T."/>
            <person name="Wang J."/>
            <person name="Wang M."/>
        </authorList>
    </citation>
    <scope>NUCLEOTIDE SEQUENCE [LARGE SCALE GENOMIC DNA]</scope>
    <source>
        <strain evidence="10 12">ATCC 27076</strain>
    </source>
</reference>
<dbReference type="GO" id="GO:0047804">
    <property type="term" value="F:cysteine-S-conjugate beta-lyase activity"/>
    <property type="evidence" value="ECO:0007669"/>
    <property type="project" value="UniProtKB-EC"/>
</dbReference>
<dbReference type="InterPro" id="IPR015424">
    <property type="entry name" value="PyrdxlP-dep_Trfase"/>
</dbReference>
<dbReference type="EC" id="4.4.1.13" evidence="3"/>
<keyword evidence="5 8" id="KW-0663">Pyridoxal phosphate</keyword>
<dbReference type="AlphaFoldDB" id="A0AAC9WHZ9"/>
<dbReference type="GO" id="GO:0019346">
    <property type="term" value="P:transsulfuration"/>
    <property type="evidence" value="ECO:0007669"/>
    <property type="project" value="InterPro"/>
</dbReference>
<keyword evidence="4" id="KW-0028">Amino-acid biosynthesis</keyword>
<keyword evidence="6" id="KW-0486">Methionine biosynthesis</keyword>
<dbReference type="PANTHER" id="PTHR11808">
    <property type="entry name" value="TRANS-SULFURATION ENZYME FAMILY MEMBER"/>
    <property type="match status" value="1"/>
</dbReference>
<evidence type="ECO:0000256" key="5">
    <source>
        <dbReference type="ARBA" id="ARBA00022898"/>
    </source>
</evidence>
<evidence type="ECO:0000256" key="4">
    <source>
        <dbReference type="ARBA" id="ARBA00022605"/>
    </source>
</evidence>
<evidence type="ECO:0000313" key="11">
    <source>
        <dbReference type="EMBL" id="ARE88260.1"/>
    </source>
</evidence>
<dbReference type="CDD" id="cd00614">
    <property type="entry name" value="CGS_like"/>
    <property type="match status" value="1"/>
</dbReference>
<accession>A0AAC9WHZ9</accession>
<evidence type="ECO:0000256" key="6">
    <source>
        <dbReference type="ARBA" id="ARBA00023167"/>
    </source>
</evidence>
<dbReference type="KEGG" id="cfm:BJL90_18505"/>
<evidence type="ECO:0000256" key="9">
    <source>
        <dbReference type="RuleBase" id="RU362118"/>
    </source>
</evidence>
<keyword evidence="7 11" id="KW-0456">Lyase</keyword>
<dbReference type="Gene3D" id="3.90.1150.10">
    <property type="entry name" value="Aspartate Aminotransferase, domain 1"/>
    <property type="match status" value="1"/>
</dbReference>
<dbReference type="InterPro" id="IPR015422">
    <property type="entry name" value="PyrdxlP-dep_Trfase_small"/>
</dbReference>
<sequence>MKIGTKLIHNGNEIDKHTGALSIPIYQVSTFHQSDIDNPGEFNYSRSENPTRKALEETIAKLEGGFRGFAFSSGMAATSSVLSIFSSGDHIVVCEDVYGGTHRITSKFFSRFAVEVTFVNAGDLENIRKNIKENTKAIFLESPSNPLLKITDIRGAVKIAKEHGLLTIIDNTFMSPYLQRPIELGIDIVIHSATKFLGGHSDVVGGLVVVKSEDIAEKVYFVQNGFGAILGPQDSWLLLRGIKTLKVRMDYQQQNALQLAQWLEEQKGVEEVFYPGLENHPGKKLHFSQADGAGAVLSFKTTDLQTAKNFMKKVSIAAVAVSLGGVETIVSYPVQMSHAAIPRAERERLGITDTLIRVSLGLEDIEDLIEDFGKALL</sequence>
<evidence type="ECO:0000256" key="8">
    <source>
        <dbReference type="PIRSR" id="PIRSR001434-2"/>
    </source>
</evidence>
<organism evidence="11 13">
    <name type="scientific">Clostridium formicaceticum</name>
    <dbReference type="NCBI Taxonomy" id="1497"/>
    <lineage>
        <taxon>Bacteria</taxon>
        <taxon>Bacillati</taxon>
        <taxon>Bacillota</taxon>
        <taxon>Clostridia</taxon>
        <taxon>Eubacteriales</taxon>
        <taxon>Clostridiaceae</taxon>
        <taxon>Clostridium</taxon>
    </lineage>
</organism>
<evidence type="ECO:0000313" key="10">
    <source>
        <dbReference type="EMBL" id="AOY77673.1"/>
    </source>
</evidence>
<dbReference type="FunFam" id="3.90.1150.10:FF:000033">
    <property type="entry name" value="Cystathionine gamma-synthase"/>
    <property type="match status" value="1"/>
</dbReference>
<evidence type="ECO:0000256" key="1">
    <source>
        <dbReference type="ARBA" id="ARBA00001933"/>
    </source>
</evidence>
<proteinExistence type="inferred from homology"/>
<dbReference type="PIRSF" id="PIRSF001434">
    <property type="entry name" value="CGS"/>
    <property type="match status" value="1"/>
</dbReference>
<dbReference type="PROSITE" id="PS00868">
    <property type="entry name" value="CYS_MET_METAB_PP"/>
    <property type="match status" value="1"/>
</dbReference>
<evidence type="ECO:0000256" key="3">
    <source>
        <dbReference type="ARBA" id="ARBA00012224"/>
    </source>
</evidence>
<feature type="modified residue" description="N6-(pyridoxal phosphate)lysine" evidence="8">
    <location>
        <position position="195"/>
    </location>
</feature>
<dbReference type="Proteomes" id="UP000192478">
    <property type="component" value="Chromosome"/>
</dbReference>
<comment type="similarity">
    <text evidence="2 9">Belongs to the trans-sulfuration enzymes family.</text>
</comment>
<dbReference type="SUPFAM" id="SSF53383">
    <property type="entry name" value="PLP-dependent transferases"/>
    <property type="match status" value="1"/>
</dbReference>
<dbReference type="EMBL" id="CP020559">
    <property type="protein sequence ID" value="ARE88260.1"/>
    <property type="molecule type" value="Genomic_DNA"/>
</dbReference>
<dbReference type="Gene3D" id="3.40.640.10">
    <property type="entry name" value="Type I PLP-dependent aspartate aminotransferase-like (Major domain)"/>
    <property type="match status" value="1"/>
</dbReference>
<protein>
    <recommendedName>
        <fullName evidence="3">cysteine-S-conjugate beta-lyase</fullName>
        <ecNumber evidence="3">4.4.1.13</ecNumber>
    </recommendedName>
</protein>
<dbReference type="Proteomes" id="UP000177894">
    <property type="component" value="Chromosome"/>
</dbReference>
<evidence type="ECO:0000313" key="13">
    <source>
        <dbReference type="Proteomes" id="UP000192478"/>
    </source>
</evidence>
<comment type="cofactor">
    <cofactor evidence="1 9">
        <name>pyridoxal 5'-phosphate</name>
        <dbReference type="ChEBI" id="CHEBI:597326"/>
    </cofactor>
</comment>
<reference evidence="11 13" key="2">
    <citation type="submission" date="2017-03" db="EMBL/GenBank/DDBJ databases">
        <title>Complete sequence of Clostridium formicaceticum DSM 92.</title>
        <authorList>
            <person name="Poehlein A."/>
            <person name="Karl M."/>
            <person name="Bengelsdorf F.R."/>
            <person name="Duerre P."/>
            <person name="Daniel R."/>
        </authorList>
    </citation>
    <scope>NUCLEOTIDE SEQUENCE [LARGE SCALE GENOMIC DNA]</scope>
    <source>
        <strain evidence="11 13">DSM 92</strain>
    </source>
</reference>
<dbReference type="FunFam" id="3.40.640.10:FF:000009">
    <property type="entry name" value="Cystathionine gamma-synthase homolog"/>
    <property type="match status" value="1"/>
</dbReference>
<evidence type="ECO:0000256" key="2">
    <source>
        <dbReference type="ARBA" id="ARBA00009077"/>
    </source>
</evidence>
<dbReference type="EMBL" id="CP017603">
    <property type="protein sequence ID" value="AOY77673.1"/>
    <property type="molecule type" value="Genomic_DNA"/>
</dbReference>
<dbReference type="InterPro" id="IPR000277">
    <property type="entry name" value="Cys/Met-Metab_PyrdxlP-dep_enz"/>
</dbReference>
<keyword evidence="12" id="KW-1185">Reference proteome</keyword>
<dbReference type="Pfam" id="PF01053">
    <property type="entry name" value="Cys_Met_Meta_PP"/>
    <property type="match status" value="1"/>
</dbReference>
<dbReference type="InterPro" id="IPR054542">
    <property type="entry name" value="Cys_met_metab_PP"/>
</dbReference>
<gene>
    <name evidence="11" type="primary">metC</name>
    <name evidence="10" type="ORF">BJL90_18505</name>
    <name evidence="11" type="ORF">CLFO_26610</name>
</gene>
<dbReference type="GO" id="GO:0005737">
    <property type="term" value="C:cytoplasm"/>
    <property type="evidence" value="ECO:0007669"/>
    <property type="project" value="TreeGrafter"/>
</dbReference>
<dbReference type="GO" id="GO:0009086">
    <property type="term" value="P:methionine biosynthetic process"/>
    <property type="evidence" value="ECO:0007669"/>
    <property type="project" value="UniProtKB-KW"/>
</dbReference>
<name>A0AAC9WHZ9_9CLOT</name>